<feature type="transmembrane region" description="Helical" evidence="2">
    <location>
        <begin position="165"/>
        <end position="183"/>
    </location>
</feature>
<dbReference type="InterPro" id="IPR011335">
    <property type="entry name" value="Restrct_endonuc-II-like"/>
</dbReference>
<protein>
    <recommendedName>
        <fullName evidence="3">Restriction endonuclease type IV Mrr domain-containing protein</fullName>
    </recommendedName>
</protein>
<dbReference type="InterPro" id="IPR007560">
    <property type="entry name" value="Restrct_endonuc_IV_Mrr"/>
</dbReference>
<dbReference type="SUPFAM" id="SSF52980">
    <property type="entry name" value="Restriction endonuclease-like"/>
    <property type="match status" value="1"/>
</dbReference>
<keyword evidence="2" id="KW-0812">Transmembrane</keyword>
<feature type="compositionally biased region" description="Basic and acidic residues" evidence="1">
    <location>
        <begin position="241"/>
        <end position="267"/>
    </location>
</feature>
<evidence type="ECO:0000256" key="1">
    <source>
        <dbReference type="SAM" id="MobiDB-lite"/>
    </source>
</evidence>
<dbReference type="EMBL" id="JAVDTT010000001">
    <property type="protein sequence ID" value="MDR6841010.1"/>
    <property type="molecule type" value="Genomic_DNA"/>
</dbReference>
<feature type="region of interest" description="Disordered" evidence="1">
    <location>
        <begin position="199"/>
        <end position="267"/>
    </location>
</feature>
<accession>A0ABU1RSW7</accession>
<keyword evidence="5" id="KW-1185">Reference proteome</keyword>
<dbReference type="Proteomes" id="UP001254759">
    <property type="component" value="Unassembled WGS sequence"/>
</dbReference>
<name>A0ABU1RSW7_9GAMM</name>
<dbReference type="PANTHER" id="PTHR30015">
    <property type="entry name" value="MRR RESTRICTION SYSTEM PROTEIN"/>
    <property type="match status" value="1"/>
</dbReference>
<dbReference type="Pfam" id="PF04471">
    <property type="entry name" value="Mrr_cat"/>
    <property type="match status" value="1"/>
</dbReference>
<evidence type="ECO:0000256" key="2">
    <source>
        <dbReference type="SAM" id="Phobius"/>
    </source>
</evidence>
<sequence>MNRSKNVSNRRDDALTRVGWDRLETMLADYYRAQGWSVDHVGTGASHARFDGGIDLKLRKDGEYVLVQCKHWNAKQVTHNAVHELLGIKVNENATGAVVITSGEFTQAAREAATRQDHVHLIDGDALRAMLGPQLDALASAEPPPLPAAPAYRRKHKEMSVRRRSSLLFAALMFAGLVCYGLFRLLTWPMNHTIEVDLPQRSGSRAQQAPAPYATPVQPASETQAKAPPRIEPAMTDAELEEWKKKNAESMRILEENERAEAQEASE</sequence>
<dbReference type="InterPro" id="IPR052906">
    <property type="entry name" value="Type_IV_Methyl-Rstrct_Enzyme"/>
</dbReference>
<proteinExistence type="predicted"/>
<dbReference type="PANTHER" id="PTHR30015:SF7">
    <property type="entry name" value="TYPE IV METHYL-DIRECTED RESTRICTION ENZYME ECOKMRR"/>
    <property type="match status" value="1"/>
</dbReference>
<gene>
    <name evidence="4" type="ORF">J2W94_001274</name>
</gene>
<evidence type="ECO:0000313" key="5">
    <source>
        <dbReference type="Proteomes" id="UP001254759"/>
    </source>
</evidence>
<comment type="caution">
    <text evidence="4">The sequence shown here is derived from an EMBL/GenBank/DDBJ whole genome shotgun (WGS) entry which is preliminary data.</text>
</comment>
<dbReference type="Gene3D" id="3.40.1350.10">
    <property type="match status" value="1"/>
</dbReference>
<keyword evidence="2" id="KW-0472">Membrane</keyword>
<evidence type="ECO:0000313" key="4">
    <source>
        <dbReference type="EMBL" id="MDR6841010.1"/>
    </source>
</evidence>
<reference evidence="4 5" key="1">
    <citation type="submission" date="2023-07" db="EMBL/GenBank/DDBJ databases">
        <title>Sorghum-associated microbial communities from plants grown in Nebraska, USA.</title>
        <authorList>
            <person name="Schachtman D."/>
        </authorList>
    </citation>
    <scope>NUCLEOTIDE SEQUENCE [LARGE SCALE GENOMIC DNA]</scope>
    <source>
        <strain evidence="4 5">BE107</strain>
    </source>
</reference>
<evidence type="ECO:0000259" key="3">
    <source>
        <dbReference type="Pfam" id="PF04471"/>
    </source>
</evidence>
<keyword evidence="2" id="KW-1133">Transmembrane helix</keyword>
<dbReference type="RefSeq" id="WP_310091251.1">
    <property type="nucleotide sequence ID" value="NZ_JAVDTT010000001.1"/>
</dbReference>
<organism evidence="4 5">
    <name type="scientific">Pseudoxanthomonas sacheonensis</name>
    <dbReference type="NCBI Taxonomy" id="443615"/>
    <lineage>
        <taxon>Bacteria</taxon>
        <taxon>Pseudomonadati</taxon>
        <taxon>Pseudomonadota</taxon>
        <taxon>Gammaproteobacteria</taxon>
        <taxon>Lysobacterales</taxon>
        <taxon>Lysobacteraceae</taxon>
        <taxon>Pseudoxanthomonas</taxon>
    </lineage>
</organism>
<dbReference type="InterPro" id="IPR011856">
    <property type="entry name" value="tRNA_endonuc-like_dom_sf"/>
</dbReference>
<feature type="domain" description="Restriction endonuclease type IV Mrr" evidence="3">
    <location>
        <begin position="17"/>
        <end position="131"/>
    </location>
</feature>